<dbReference type="InterPro" id="IPR045553">
    <property type="entry name" value="bpX1"/>
</dbReference>
<evidence type="ECO:0000313" key="3">
    <source>
        <dbReference type="EMBL" id="ABG58961.1"/>
    </source>
</evidence>
<dbReference type="InterPro" id="IPR045554">
    <property type="entry name" value="bpX0"/>
</dbReference>
<evidence type="ECO:0000259" key="2">
    <source>
        <dbReference type="Pfam" id="PF19917"/>
    </source>
</evidence>
<sequence length="843" mass="96049">MKMNDYFNAYTNYFWQWEDNAEVIAIPDHSTIAYRAFIKEVLAILSDQGLPPFGALLAAILATNAQGNVALDVLQQKFADEINKEGNAYLVEAFVFLKLLSEMPEEYKKGNKRVLLLQVIFENCHNIFSVKNSREIIRWYDVNKENTALFAEKKELNHTIYSRDFRTISLLGSRFKSVDAIIDKIASIPEVTEVIIPKEETRKGNNKQTFIDELIADNRTFQLGIFAERILSGLNVPFHRSLADQQPLGGISDVTNKGSFDKLLLSEFANEDILFLSRLANNEALYIEREIPPSNNKLKRVFLIDVSLRNWGTPKLIAFATMLAIAKAPKTATIECSAFSVGRSFKPIVLDNIHALIEGMQILEGSADASSGLSLYFKENPPDKDTELFLLTESSAAKQTAMYNSLGTYGPFINYYIHTDFDGNIDVFKKQQKSQKHIQHIKLPLEELLKKKPATAKLNLRNESVLNYPLLVRNATHVKQQLLAPNGELYQITGEKALVKKYDRFAKHNEKGWVIVHENIPFADGICEIVELNNGEHMLFMFHVQKKIIVLLNIATGDKKTVTFNEFGMNHVYKNFIYIDQSFYHKNNHIWRIGIDGTVELDSYIQEKDLFTIKKPLALVPDKSYTQGIFKNINDVFINENNNLVFNIHELHLKSNSYFKLEKTTHISSTNRSTKTKPNEFVFDDGSCIEVNRSGVLILKSSDENIPLIYIPSIIESALGLAAGNDFSGYEYYYKSPLVELILKKTGQNVLPQIQALHEQTDIPRHECGEIMHSRSLPRTIIQYVSMGKAETIRRMLEIHGSTIEIKEMPAKEQKLTIIPPSLFYDKYIQAFVKNIQSYGTKN</sequence>
<dbReference type="Pfam" id="PF19915">
    <property type="entry name" value="bpX0"/>
    <property type="match status" value="1"/>
</dbReference>
<proteinExistence type="predicted"/>
<protein>
    <submittedName>
        <fullName evidence="3">Uncharacterized protein</fullName>
    </submittedName>
</protein>
<evidence type="ECO:0000259" key="1">
    <source>
        <dbReference type="Pfam" id="PF19915"/>
    </source>
</evidence>
<accession>A0A6N4SRI6</accession>
<dbReference type="Pfam" id="PF19917">
    <property type="entry name" value="bpX1"/>
    <property type="match status" value="1"/>
</dbReference>
<feature type="domain" description="MoxR-vWA-beta-propeller ternary system" evidence="1">
    <location>
        <begin position="30"/>
        <end position="184"/>
    </location>
</feature>
<evidence type="ECO:0000313" key="4">
    <source>
        <dbReference type="Proteomes" id="UP000001822"/>
    </source>
</evidence>
<dbReference type="EMBL" id="CP000383">
    <property type="protein sequence ID" value="ABG58961.1"/>
    <property type="molecule type" value="Genomic_DNA"/>
</dbReference>
<name>A0A6N4SRI6_CYTH3</name>
<organism evidence="3 4">
    <name type="scientific">Cytophaga hutchinsonii (strain ATCC 33406 / DSM 1761 / CIP 103989 / NBRC 15051 / NCIMB 9469 / D465)</name>
    <dbReference type="NCBI Taxonomy" id="269798"/>
    <lineage>
        <taxon>Bacteria</taxon>
        <taxon>Pseudomonadati</taxon>
        <taxon>Bacteroidota</taxon>
        <taxon>Cytophagia</taxon>
        <taxon>Cytophagales</taxon>
        <taxon>Cytophagaceae</taxon>
        <taxon>Cytophaga</taxon>
    </lineage>
</organism>
<keyword evidence="4" id="KW-1185">Reference proteome</keyword>
<dbReference type="KEGG" id="chu:CHU_1693"/>
<dbReference type="AlphaFoldDB" id="A0A6N4SRI6"/>
<feature type="domain" description="MoxR-vWA-beta-propeller ternary system" evidence="2">
    <location>
        <begin position="679"/>
        <end position="736"/>
    </location>
</feature>
<reference evidence="3 4" key="1">
    <citation type="journal article" date="2007" name="Appl. Environ. Microbiol.">
        <title>Genome sequence of the cellulolytic gliding bacterium Cytophaga hutchinsonii.</title>
        <authorList>
            <person name="Xie G."/>
            <person name="Bruce D.C."/>
            <person name="Challacombe J.F."/>
            <person name="Chertkov O."/>
            <person name="Detter J.C."/>
            <person name="Gilna P."/>
            <person name="Han C.S."/>
            <person name="Lucas S."/>
            <person name="Misra M."/>
            <person name="Myers G.L."/>
            <person name="Richardson P."/>
            <person name="Tapia R."/>
            <person name="Thayer N."/>
            <person name="Thompson L.S."/>
            <person name="Brettin T.S."/>
            <person name="Henrissat B."/>
            <person name="Wilson D.B."/>
            <person name="McBride M.J."/>
        </authorList>
    </citation>
    <scope>NUCLEOTIDE SEQUENCE [LARGE SCALE GENOMIC DNA]</scope>
    <source>
        <strain evidence="4">ATCC 33406 / DSM 1761 / CIP 103989 / NBRC 15051 / NCIMB 9469 / D465</strain>
    </source>
</reference>
<dbReference type="Proteomes" id="UP000001822">
    <property type="component" value="Chromosome"/>
</dbReference>
<gene>
    <name evidence="3" type="ordered locus">CHU_1693</name>
</gene>